<gene>
    <name evidence="7" type="ORF">HNR32_002430</name>
</gene>
<keyword evidence="8" id="KW-1185">Reference proteome</keyword>
<dbReference type="RefSeq" id="WP_183862970.1">
    <property type="nucleotide sequence ID" value="NZ_JACHFH010000040.1"/>
</dbReference>
<dbReference type="InterPro" id="IPR050226">
    <property type="entry name" value="NagZ_Beta-hexosaminidase"/>
</dbReference>
<comment type="similarity">
    <text evidence="2">Belongs to the glycosyl hydrolase 3 family.</text>
</comment>
<protein>
    <recommendedName>
        <fullName evidence="3">beta-N-acetylhexosaminidase</fullName>
        <ecNumber evidence="3">3.2.1.52</ecNumber>
    </recommendedName>
</protein>
<name>A0A840UM41_9FIRM</name>
<dbReference type="PANTHER" id="PTHR30480">
    <property type="entry name" value="BETA-HEXOSAMINIDASE-RELATED"/>
    <property type="match status" value="1"/>
</dbReference>
<evidence type="ECO:0000256" key="2">
    <source>
        <dbReference type="ARBA" id="ARBA00005336"/>
    </source>
</evidence>
<evidence type="ECO:0000313" key="8">
    <source>
        <dbReference type="Proteomes" id="UP000559117"/>
    </source>
</evidence>
<dbReference type="GO" id="GO:0009254">
    <property type="term" value="P:peptidoglycan turnover"/>
    <property type="evidence" value="ECO:0007669"/>
    <property type="project" value="TreeGrafter"/>
</dbReference>
<dbReference type="Pfam" id="PF00933">
    <property type="entry name" value="Glyco_hydro_3"/>
    <property type="match status" value="1"/>
</dbReference>
<evidence type="ECO:0000259" key="6">
    <source>
        <dbReference type="Pfam" id="PF00933"/>
    </source>
</evidence>
<dbReference type="GO" id="GO:0004563">
    <property type="term" value="F:beta-N-acetylhexosaminidase activity"/>
    <property type="evidence" value="ECO:0007669"/>
    <property type="project" value="UniProtKB-EC"/>
</dbReference>
<dbReference type="Proteomes" id="UP000559117">
    <property type="component" value="Unassembled WGS sequence"/>
</dbReference>
<dbReference type="InterPro" id="IPR001764">
    <property type="entry name" value="Glyco_hydro_3_N"/>
</dbReference>
<evidence type="ECO:0000256" key="5">
    <source>
        <dbReference type="ARBA" id="ARBA00023295"/>
    </source>
</evidence>
<dbReference type="PANTHER" id="PTHR30480:SF13">
    <property type="entry name" value="BETA-HEXOSAMINIDASE"/>
    <property type="match status" value="1"/>
</dbReference>
<keyword evidence="5 7" id="KW-0326">Glycosidase</keyword>
<dbReference type="PROSITE" id="PS51257">
    <property type="entry name" value="PROKAR_LIPOPROTEIN"/>
    <property type="match status" value="1"/>
</dbReference>
<evidence type="ECO:0000256" key="1">
    <source>
        <dbReference type="ARBA" id="ARBA00001231"/>
    </source>
</evidence>
<reference evidence="7 8" key="1">
    <citation type="submission" date="2020-08" db="EMBL/GenBank/DDBJ databases">
        <title>Genomic Encyclopedia of Type Strains, Phase IV (KMG-IV): sequencing the most valuable type-strain genomes for metagenomic binning, comparative biology and taxonomic classification.</title>
        <authorList>
            <person name="Goeker M."/>
        </authorList>
    </citation>
    <scope>NUCLEOTIDE SEQUENCE [LARGE SCALE GENOMIC DNA]</scope>
    <source>
        <strain evidence="7 8">DSM 24661</strain>
    </source>
</reference>
<comment type="catalytic activity">
    <reaction evidence="1">
        <text>Hydrolysis of terminal non-reducing N-acetyl-D-hexosamine residues in N-acetyl-beta-D-hexosaminides.</text>
        <dbReference type="EC" id="3.2.1.52"/>
    </reaction>
</comment>
<dbReference type="InterPro" id="IPR036962">
    <property type="entry name" value="Glyco_hydro_3_N_sf"/>
</dbReference>
<accession>A0A840UM41</accession>
<proteinExistence type="inferred from homology"/>
<evidence type="ECO:0000256" key="3">
    <source>
        <dbReference type="ARBA" id="ARBA00012663"/>
    </source>
</evidence>
<dbReference type="AlphaFoldDB" id="A0A840UM41"/>
<evidence type="ECO:0000313" key="7">
    <source>
        <dbReference type="EMBL" id="MBB5337270.1"/>
    </source>
</evidence>
<dbReference type="Gene3D" id="3.20.20.300">
    <property type="entry name" value="Glycoside hydrolase, family 3, N-terminal domain"/>
    <property type="match status" value="1"/>
</dbReference>
<dbReference type="EC" id="3.2.1.52" evidence="3"/>
<dbReference type="GO" id="GO:0005975">
    <property type="term" value="P:carbohydrate metabolic process"/>
    <property type="evidence" value="ECO:0007669"/>
    <property type="project" value="InterPro"/>
</dbReference>
<sequence length="383" mass="42774">MKKSSSLYLKFIIVCCIFFLLAGCSNINSESKNGKMTADTVQQKENIDSKAEKIVASMSLSEKIGQMMMIGVRGKEINDDSRYLLNEYHMGGIIFFDRNMQAQEQVRKFTEDLQKNSNEKVPLFIAMDEEGGRVVRMKNALIPPPSQQEIGQSGDIDNAQKWAQKTAKSLKEMGINVNFAPVADVGSNDTRSYSKEAKTVTEFVAAAAKGYEQENIIYALKHFPGIGKGKVDSHKELSAITASEKTLQAEDFLPFQTVVKNNNPDNYMILVSHLKYTALDEKNPASLSTYIITELLRKKMGYKGIVITDDMEMGAVSKHYNFSELGVKAVQAGADIVMVCHEYPHEEDVYMGLLDAAKKGEISQSRIDESVKRIVKVKLQHLK</sequence>
<evidence type="ECO:0000256" key="4">
    <source>
        <dbReference type="ARBA" id="ARBA00022801"/>
    </source>
</evidence>
<dbReference type="InterPro" id="IPR017853">
    <property type="entry name" value="GH"/>
</dbReference>
<dbReference type="EMBL" id="JACHFH010000040">
    <property type="protein sequence ID" value="MBB5337270.1"/>
    <property type="molecule type" value="Genomic_DNA"/>
</dbReference>
<keyword evidence="4 7" id="KW-0378">Hydrolase</keyword>
<feature type="domain" description="Glycoside hydrolase family 3 N-terminal" evidence="6">
    <location>
        <begin position="60"/>
        <end position="377"/>
    </location>
</feature>
<dbReference type="SUPFAM" id="SSF51445">
    <property type="entry name" value="(Trans)glycosidases"/>
    <property type="match status" value="1"/>
</dbReference>
<comment type="caution">
    <text evidence="7">The sequence shown here is derived from an EMBL/GenBank/DDBJ whole genome shotgun (WGS) entry which is preliminary data.</text>
</comment>
<organism evidence="7 8">
    <name type="scientific">Pectinatus brassicae</name>
    <dbReference type="NCBI Taxonomy" id="862415"/>
    <lineage>
        <taxon>Bacteria</taxon>
        <taxon>Bacillati</taxon>
        <taxon>Bacillota</taxon>
        <taxon>Negativicutes</taxon>
        <taxon>Selenomonadales</taxon>
        <taxon>Selenomonadaceae</taxon>
        <taxon>Pectinatus</taxon>
    </lineage>
</organism>